<dbReference type="Gene3D" id="1.20.120.910">
    <property type="entry name" value="DksA, coiled-coil domain"/>
    <property type="match status" value="1"/>
</dbReference>
<keyword evidence="2" id="KW-0863">Zinc-finger</keyword>
<evidence type="ECO:0000259" key="6">
    <source>
        <dbReference type="Pfam" id="PF01258"/>
    </source>
</evidence>
<dbReference type="InterPro" id="IPR000962">
    <property type="entry name" value="Znf_DskA_TraR"/>
</dbReference>
<dbReference type="PANTHER" id="PTHR33823:SF4">
    <property type="entry name" value="GENERAL STRESS PROTEIN 16O"/>
    <property type="match status" value="1"/>
</dbReference>
<protein>
    <recommendedName>
        <fullName evidence="6">Zinc finger DksA/TraR C4-type domain-containing protein</fullName>
    </recommendedName>
</protein>
<evidence type="ECO:0000256" key="1">
    <source>
        <dbReference type="ARBA" id="ARBA00022723"/>
    </source>
</evidence>
<sequence length="120" mass="13648">MDKQTMAKFKKILEERKAKLENELASFAKKDEKLKGDYDTQFPDFGTAQSSDEEAFEVATYDSALPVEYALELRLSDINRALEKIKNGTYGKCENCPGEVDIKRLEAMPEAKICLNCQKK</sequence>
<evidence type="ECO:0000256" key="4">
    <source>
        <dbReference type="PROSITE-ProRule" id="PRU00510"/>
    </source>
</evidence>
<dbReference type="Pfam" id="PF01258">
    <property type="entry name" value="zf-dskA_traR"/>
    <property type="match status" value="1"/>
</dbReference>
<comment type="caution">
    <text evidence="7">The sequence shown here is derived from an EMBL/GenBank/DDBJ whole genome shotgun (WGS) entry which is preliminary data.</text>
</comment>
<keyword evidence="3" id="KW-0862">Zinc</keyword>
<dbReference type="SUPFAM" id="SSF57716">
    <property type="entry name" value="Glucocorticoid receptor-like (DNA-binding domain)"/>
    <property type="match status" value="1"/>
</dbReference>
<dbReference type="Proteomes" id="UP000178501">
    <property type="component" value="Unassembled WGS sequence"/>
</dbReference>
<dbReference type="PANTHER" id="PTHR33823">
    <property type="entry name" value="RNA POLYMERASE-BINDING TRANSCRIPTION FACTOR DKSA-RELATED"/>
    <property type="match status" value="1"/>
</dbReference>
<dbReference type="AlphaFoldDB" id="A0A1G1YCU7"/>
<evidence type="ECO:0000256" key="5">
    <source>
        <dbReference type="SAM" id="Coils"/>
    </source>
</evidence>
<gene>
    <name evidence="7" type="ORF">A3J65_02540</name>
</gene>
<evidence type="ECO:0000313" key="7">
    <source>
        <dbReference type="EMBL" id="OGY50168.1"/>
    </source>
</evidence>
<feature type="zinc finger region" description="dksA C4-type" evidence="4">
    <location>
        <begin position="93"/>
        <end position="117"/>
    </location>
</feature>
<dbReference type="EMBL" id="MHIK01000066">
    <property type="protein sequence ID" value="OGY50168.1"/>
    <property type="molecule type" value="Genomic_DNA"/>
</dbReference>
<accession>A0A1G1YCU7</accession>
<feature type="domain" description="Zinc finger DksA/TraR C4-type" evidence="6">
    <location>
        <begin position="88"/>
        <end position="120"/>
    </location>
</feature>
<name>A0A1G1YCU7_9BACT</name>
<keyword evidence="1" id="KW-0479">Metal-binding</keyword>
<dbReference type="GO" id="GO:0008270">
    <property type="term" value="F:zinc ion binding"/>
    <property type="evidence" value="ECO:0007669"/>
    <property type="project" value="UniProtKB-KW"/>
</dbReference>
<evidence type="ECO:0000256" key="2">
    <source>
        <dbReference type="ARBA" id="ARBA00022771"/>
    </source>
</evidence>
<evidence type="ECO:0000313" key="8">
    <source>
        <dbReference type="Proteomes" id="UP000178501"/>
    </source>
</evidence>
<feature type="coiled-coil region" evidence="5">
    <location>
        <begin position="3"/>
        <end position="37"/>
    </location>
</feature>
<dbReference type="InterPro" id="IPR037187">
    <property type="entry name" value="DnaK_N"/>
</dbReference>
<reference evidence="7 8" key="1">
    <citation type="journal article" date="2016" name="Nat. Commun.">
        <title>Thousands of microbial genomes shed light on interconnected biogeochemical processes in an aquifer system.</title>
        <authorList>
            <person name="Anantharaman K."/>
            <person name="Brown C.T."/>
            <person name="Hug L.A."/>
            <person name="Sharon I."/>
            <person name="Castelle C.J."/>
            <person name="Probst A.J."/>
            <person name="Thomas B.C."/>
            <person name="Singh A."/>
            <person name="Wilkins M.J."/>
            <person name="Karaoz U."/>
            <person name="Brodie E.L."/>
            <person name="Williams K.H."/>
            <person name="Hubbard S.S."/>
            <person name="Banfield J.F."/>
        </authorList>
    </citation>
    <scope>NUCLEOTIDE SEQUENCE [LARGE SCALE GENOMIC DNA]</scope>
</reference>
<evidence type="ECO:0000256" key="3">
    <source>
        <dbReference type="ARBA" id="ARBA00022833"/>
    </source>
</evidence>
<dbReference type="SUPFAM" id="SSF109635">
    <property type="entry name" value="DnaK suppressor protein DksA, alpha-hairpin domain"/>
    <property type="match status" value="1"/>
</dbReference>
<keyword evidence="5" id="KW-0175">Coiled coil</keyword>
<proteinExistence type="predicted"/>
<organism evidence="7 8">
    <name type="scientific">Candidatus Buchananbacteria bacterium RIFCSPHIGHO2_02_FULL_45_11b</name>
    <dbReference type="NCBI Taxonomy" id="1797541"/>
    <lineage>
        <taxon>Bacteria</taxon>
        <taxon>Candidatus Buchananiibacteriota</taxon>
    </lineage>
</organism>
<dbReference type="PROSITE" id="PS51128">
    <property type="entry name" value="ZF_DKSA_2"/>
    <property type="match status" value="1"/>
</dbReference>